<evidence type="ECO:0000313" key="4">
    <source>
        <dbReference type="Proteomes" id="UP000054359"/>
    </source>
</evidence>
<organism evidence="3 4">
    <name type="scientific">Stegodyphus mimosarum</name>
    <name type="common">African social velvet spider</name>
    <dbReference type="NCBI Taxonomy" id="407821"/>
    <lineage>
        <taxon>Eukaryota</taxon>
        <taxon>Metazoa</taxon>
        <taxon>Ecdysozoa</taxon>
        <taxon>Arthropoda</taxon>
        <taxon>Chelicerata</taxon>
        <taxon>Arachnida</taxon>
        <taxon>Araneae</taxon>
        <taxon>Araneomorphae</taxon>
        <taxon>Entelegynae</taxon>
        <taxon>Eresoidea</taxon>
        <taxon>Eresidae</taxon>
        <taxon>Stegodyphus</taxon>
    </lineage>
</organism>
<dbReference type="EMBL" id="KK115484">
    <property type="protein sequence ID" value="KFM65210.1"/>
    <property type="molecule type" value="Genomic_DNA"/>
</dbReference>
<dbReference type="STRING" id="407821.A0A087TJC1"/>
<feature type="region of interest" description="Disordered" evidence="1">
    <location>
        <begin position="124"/>
        <end position="156"/>
    </location>
</feature>
<keyword evidence="4" id="KW-1185">Reference proteome</keyword>
<feature type="domain" description="Reverse transcriptase/retrotransposon-derived protein RNase H-like" evidence="2">
    <location>
        <begin position="6"/>
        <end position="75"/>
    </location>
</feature>
<name>A0A087TJC1_STEMI</name>
<accession>A0A087TJC1</accession>
<evidence type="ECO:0000259" key="2">
    <source>
        <dbReference type="Pfam" id="PF17919"/>
    </source>
</evidence>
<dbReference type="Pfam" id="PF17919">
    <property type="entry name" value="RT_RNaseH_2"/>
    <property type="match status" value="1"/>
</dbReference>
<proteinExistence type="predicted"/>
<evidence type="ECO:0000313" key="3">
    <source>
        <dbReference type="EMBL" id="KFM65210.1"/>
    </source>
</evidence>
<dbReference type="InterPro" id="IPR043502">
    <property type="entry name" value="DNA/RNA_pol_sf"/>
</dbReference>
<feature type="non-terminal residue" evidence="3">
    <location>
        <position position="156"/>
    </location>
</feature>
<dbReference type="Proteomes" id="UP000054359">
    <property type="component" value="Unassembled WGS sequence"/>
</dbReference>
<gene>
    <name evidence="3" type="ORF">X975_10287</name>
</gene>
<dbReference type="SUPFAM" id="SSF56672">
    <property type="entry name" value="DNA/RNA polymerases"/>
    <property type="match status" value="1"/>
</dbReference>
<evidence type="ECO:0000256" key="1">
    <source>
        <dbReference type="SAM" id="MobiDB-lite"/>
    </source>
</evidence>
<protein>
    <recommendedName>
        <fullName evidence="2">Reverse transcriptase/retrotransposon-derived protein RNase H-like domain-containing protein</fullName>
    </recommendedName>
</protein>
<dbReference type="AlphaFoldDB" id="A0A087TJC1"/>
<reference evidence="3 4" key="1">
    <citation type="submission" date="2013-11" db="EMBL/GenBank/DDBJ databases">
        <title>Genome sequencing of Stegodyphus mimosarum.</title>
        <authorList>
            <person name="Bechsgaard J."/>
        </authorList>
    </citation>
    <scope>NUCLEOTIDE SEQUENCE [LARGE SCALE GENOMIC DNA]</scope>
</reference>
<dbReference type="GO" id="GO:0071897">
    <property type="term" value="P:DNA biosynthetic process"/>
    <property type="evidence" value="ECO:0007669"/>
    <property type="project" value="UniProtKB-ARBA"/>
</dbReference>
<dbReference type="InterPro" id="IPR041577">
    <property type="entry name" value="RT_RNaseH_2"/>
</dbReference>
<dbReference type="OrthoDB" id="7698356at2759"/>
<sequence length="156" mass="18292">MQNTVDKFEQRKKDMANGALWSFPNPDSSLALFSDASVYFGVGSVLQQWEEDSWKPLAFFLKKLTNTQKGHTRSRKQDLKVLAEELSLTVRPEFKISQLHKLIIESPGYDEEFTPELLAAIREERERKEECEREERERKEKNSKEKKGKEKKNAKE</sequence>